<comment type="caution">
    <text evidence="2">The sequence shown here is derived from an EMBL/GenBank/DDBJ whole genome shotgun (WGS) entry which is preliminary data.</text>
</comment>
<organism evidence="2 3">
    <name type="scientific">Allomesorhizobium camelthorni</name>
    <dbReference type="NCBI Taxonomy" id="475069"/>
    <lineage>
        <taxon>Bacteria</taxon>
        <taxon>Pseudomonadati</taxon>
        <taxon>Pseudomonadota</taxon>
        <taxon>Alphaproteobacteria</taxon>
        <taxon>Hyphomicrobiales</taxon>
        <taxon>Phyllobacteriaceae</taxon>
        <taxon>Allomesorhizobium</taxon>
    </lineage>
</organism>
<dbReference type="Proteomes" id="UP001642900">
    <property type="component" value="Unassembled WGS sequence"/>
</dbReference>
<feature type="region of interest" description="Disordered" evidence="1">
    <location>
        <begin position="93"/>
        <end position="129"/>
    </location>
</feature>
<dbReference type="EMBL" id="JAAKZF010000006">
    <property type="protein sequence ID" value="NGO51102.1"/>
    <property type="molecule type" value="Genomic_DNA"/>
</dbReference>
<evidence type="ECO:0000313" key="3">
    <source>
        <dbReference type="Proteomes" id="UP001642900"/>
    </source>
</evidence>
<name>A0A6G4W8K9_9HYPH</name>
<sequence length="129" mass="14429">MREKAATEQAKADKLAIGQELRAQKDANALLAEKLEVFRKAVTDPDALEKEWRELELAKASLEEIVETGLTLEEVKKQAPILRELKARDVTIEEVRAGGEHSASSRNRKSTLRSSRSLPPLPRNCSNRV</sequence>
<gene>
    <name evidence="2" type="ORF">G6N73_07890</name>
</gene>
<protein>
    <submittedName>
        <fullName evidence="2">Uncharacterized protein</fullName>
    </submittedName>
</protein>
<evidence type="ECO:0000256" key="1">
    <source>
        <dbReference type="SAM" id="MobiDB-lite"/>
    </source>
</evidence>
<reference evidence="2 3" key="1">
    <citation type="submission" date="2020-02" db="EMBL/GenBank/DDBJ databases">
        <title>Genome sequence of strain CCNWXJ40-4.</title>
        <authorList>
            <person name="Gao J."/>
            <person name="Sun J."/>
        </authorList>
    </citation>
    <scope>NUCLEOTIDE SEQUENCE [LARGE SCALE GENOMIC DNA]</scope>
    <source>
        <strain evidence="2 3">CCNWXJ 40-4</strain>
    </source>
</reference>
<evidence type="ECO:0000313" key="2">
    <source>
        <dbReference type="EMBL" id="NGO51102.1"/>
    </source>
</evidence>
<keyword evidence="3" id="KW-1185">Reference proteome</keyword>
<proteinExistence type="predicted"/>
<dbReference type="AlphaFoldDB" id="A0A6G4W8K9"/>
<dbReference type="RefSeq" id="WP_165025712.1">
    <property type="nucleotide sequence ID" value="NZ_JAAKZF010000006.1"/>
</dbReference>
<accession>A0A6G4W8K9</accession>